<dbReference type="GO" id="GO:0019557">
    <property type="term" value="P:L-histidine catabolic process to glutamate and formate"/>
    <property type="evidence" value="ECO:0007669"/>
    <property type="project" value="UniProtKB-UniPathway"/>
</dbReference>
<evidence type="ECO:0000313" key="9">
    <source>
        <dbReference type="EMBL" id="PVY89075.1"/>
    </source>
</evidence>
<keyword evidence="5 7" id="KW-0862">Zinc</keyword>
<feature type="binding site" evidence="7">
    <location>
        <position position="189"/>
    </location>
    <ligand>
        <name>4-imidazolone-5-propanoate</name>
        <dbReference type="ChEBI" id="CHEBI:77893"/>
    </ligand>
</feature>
<dbReference type="RefSeq" id="WP_116480506.1">
    <property type="nucleotide sequence ID" value="NZ_JBKYKF010000039.1"/>
</dbReference>
<keyword evidence="10" id="KW-1185">Reference proteome</keyword>
<name>A0A2U1DN09_9FIRM</name>
<accession>A0A2U1DN09</accession>
<comment type="catalytic activity">
    <reaction evidence="7">
        <text>4-imidazolone-5-propanoate + H2O = N-formimidoyl-L-glutamate</text>
        <dbReference type="Rhea" id="RHEA:23660"/>
        <dbReference type="ChEBI" id="CHEBI:15377"/>
        <dbReference type="ChEBI" id="CHEBI:58928"/>
        <dbReference type="ChEBI" id="CHEBI:77893"/>
        <dbReference type="EC" id="3.5.2.7"/>
    </reaction>
</comment>
<keyword evidence="4 7" id="KW-0369">Histidine metabolism</keyword>
<comment type="caution">
    <text evidence="9">The sequence shown here is derived from an EMBL/GenBank/DDBJ whole genome shotgun (WGS) entry which is preliminary data.</text>
</comment>
<feature type="binding site" evidence="7">
    <location>
        <position position="331"/>
    </location>
    <ligand>
        <name>N-formimidoyl-L-glutamate</name>
        <dbReference type="ChEBI" id="CHEBI:58928"/>
    </ligand>
</feature>
<evidence type="ECO:0000256" key="1">
    <source>
        <dbReference type="ARBA" id="ARBA00012864"/>
    </source>
</evidence>
<feature type="binding site" evidence="7">
    <location>
        <position position="92"/>
    </location>
    <ligand>
        <name>4-imidazolone-5-propanoate</name>
        <dbReference type="ChEBI" id="CHEBI:77893"/>
    </ligand>
</feature>
<evidence type="ECO:0000256" key="4">
    <source>
        <dbReference type="ARBA" id="ARBA00022808"/>
    </source>
</evidence>
<gene>
    <name evidence="7" type="primary">hutI</name>
    <name evidence="9" type="ORF">C7381_1113</name>
</gene>
<feature type="binding site" evidence="7">
    <location>
        <position position="329"/>
    </location>
    <ligand>
        <name>Fe(3+)</name>
        <dbReference type="ChEBI" id="CHEBI:29034"/>
    </ligand>
</feature>
<evidence type="ECO:0000256" key="2">
    <source>
        <dbReference type="ARBA" id="ARBA00022723"/>
    </source>
</evidence>
<dbReference type="CDD" id="cd01296">
    <property type="entry name" value="Imidazolone-5PH"/>
    <property type="match status" value="1"/>
</dbReference>
<dbReference type="GO" id="GO:0005506">
    <property type="term" value="F:iron ion binding"/>
    <property type="evidence" value="ECO:0007669"/>
    <property type="project" value="UniProtKB-UniRule"/>
</dbReference>
<evidence type="ECO:0000259" key="8">
    <source>
        <dbReference type="Pfam" id="PF01979"/>
    </source>
</evidence>
<comment type="pathway">
    <text evidence="7">Amino-acid degradation; L-histidine degradation into L-glutamate; N-formimidoyl-L-glutamate from L-histidine: step 3/3.</text>
</comment>
<comment type="subcellular location">
    <subcellularLocation>
        <location evidence="7">Cytoplasm</location>
    </subcellularLocation>
</comment>
<feature type="binding site" evidence="7">
    <location>
        <position position="257"/>
    </location>
    <ligand>
        <name>4-imidazolone-5-propanoate</name>
        <dbReference type="ChEBI" id="CHEBI:77893"/>
    </ligand>
</feature>
<keyword evidence="3 7" id="KW-0378">Hydrolase</keyword>
<reference evidence="9 10" key="1">
    <citation type="submission" date="2018-04" db="EMBL/GenBank/DDBJ databases">
        <title>Genomic Encyclopedia of Type Strains, Phase IV (KMG-IV): sequencing the most valuable type-strain genomes for metagenomic binning, comparative biology and taxonomic classification.</title>
        <authorList>
            <person name="Goeker M."/>
        </authorList>
    </citation>
    <scope>NUCLEOTIDE SEQUENCE [LARGE SCALE GENOMIC DNA]</scope>
    <source>
        <strain evidence="9 10">DSM 20705</strain>
    </source>
</reference>
<feature type="binding site" evidence="7">
    <location>
        <position position="254"/>
    </location>
    <ligand>
        <name>Zn(2+)</name>
        <dbReference type="ChEBI" id="CHEBI:29105"/>
    </ligand>
</feature>
<dbReference type="Gene3D" id="3.20.20.140">
    <property type="entry name" value="Metal-dependent hydrolases"/>
    <property type="match status" value="1"/>
</dbReference>
<dbReference type="PANTHER" id="PTHR42752">
    <property type="entry name" value="IMIDAZOLONEPROPIONASE"/>
    <property type="match status" value="1"/>
</dbReference>
<proteinExistence type="inferred from homology"/>
<keyword evidence="6 7" id="KW-0408">Iron</keyword>
<keyword evidence="2 7" id="KW-0479">Metal-binding</keyword>
<dbReference type="HAMAP" id="MF_00372">
    <property type="entry name" value="HutI"/>
    <property type="match status" value="1"/>
</dbReference>
<feature type="domain" description="Amidohydrolase-related" evidence="8">
    <location>
        <begin position="74"/>
        <end position="417"/>
    </location>
</feature>
<feature type="binding site" evidence="7">
    <location>
        <position position="85"/>
    </location>
    <ligand>
        <name>Zn(2+)</name>
        <dbReference type="ChEBI" id="CHEBI:29105"/>
    </ligand>
</feature>
<dbReference type="InterPro" id="IPR032466">
    <property type="entry name" value="Metal_Hydrolase"/>
</dbReference>
<evidence type="ECO:0000256" key="7">
    <source>
        <dbReference type="HAMAP-Rule" id="MF_00372"/>
    </source>
</evidence>
<dbReference type="GO" id="GO:0019556">
    <property type="term" value="P:L-histidine catabolic process to glutamate and formamide"/>
    <property type="evidence" value="ECO:0007669"/>
    <property type="project" value="UniProtKB-UniRule"/>
</dbReference>
<dbReference type="GO" id="GO:0050480">
    <property type="term" value="F:imidazolonepropionase activity"/>
    <property type="evidence" value="ECO:0007669"/>
    <property type="project" value="UniProtKB-UniRule"/>
</dbReference>
<feature type="binding site" evidence="7">
    <location>
        <position position="155"/>
    </location>
    <ligand>
        <name>4-imidazolone-5-propanoate</name>
        <dbReference type="ChEBI" id="CHEBI:77893"/>
    </ligand>
</feature>
<feature type="binding site" evidence="7">
    <location>
        <position position="334"/>
    </location>
    <ligand>
        <name>4-imidazolone-5-propanoate</name>
        <dbReference type="ChEBI" id="CHEBI:77893"/>
    </ligand>
</feature>
<evidence type="ECO:0000256" key="3">
    <source>
        <dbReference type="ARBA" id="ARBA00022801"/>
    </source>
</evidence>
<feature type="binding site" evidence="7">
    <location>
        <position position="83"/>
    </location>
    <ligand>
        <name>Fe(3+)</name>
        <dbReference type="ChEBI" id="CHEBI:29034"/>
    </ligand>
</feature>
<dbReference type="GO" id="GO:0005737">
    <property type="term" value="C:cytoplasm"/>
    <property type="evidence" value="ECO:0007669"/>
    <property type="project" value="UniProtKB-SubCell"/>
</dbReference>
<evidence type="ECO:0000313" key="10">
    <source>
        <dbReference type="Proteomes" id="UP000245793"/>
    </source>
</evidence>
<evidence type="ECO:0000256" key="6">
    <source>
        <dbReference type="ARBA" id="ARBA00023004"/>
    </source>
</evidence>
<feature type="binding site" evidence="7">
    <location>
        <position position="83"/>
    </location>
    <ligand>
        <name>Zn(2+)</name>
        <dbReference type="ChEBI" id="CHEBI:29105"/>
    </ligand>
</feature>
<sequence>MTKVTLAIENISELITVAGENAPRMGKAQGEIEKIKDGVVLVSGDKILYAGNKENAPKYEKSDDFVLIDGTGKTVTPGLIDSHTHLVHGGSRENELDMKLNGVTYLEILERGGGIMSTLRQTKEMSEDELFEQAKKSVERLISYGVTTIEAKTGYGIDDFDTEMKQLNVADRLGKELPVEIVKTFMAAHAIPEKYKSNPGEFIDIVINDYLPKIEADGRCKFCDVFCEKGVFNAEDSKRLLEAAKKHGLTPKIHADEIEEIGGTKTAADVRAISAEHLIKCSEKGVDELKEGGVIANLLPGTSFNMGDGIFAPARLMIEKGVPVAISTDYNPGSCPTENIQLCMYLACLNMKMTPAEALVGVTINAACAIDEQDKKGSLMEGKLADITIFDAPNINYVLYHFGVNHTDKVIKNGKAVYESK</sequence>
<dbReference type="AlphaFoldDB" id="A0A2U1DN09"/>
<feature type="binding site" evidence="7">
    <location>
        <position position="254"/>
    </location>
    <ligand>
        <name>Fe(3+)</name>
        <dbReference type="ChEBI" id="CHEBI:29034"/>
    </ligand>
</feature>
<keyword evidence="7" id="KW-0963">Cytoplasm</keyword>
<dbReference type="NCBIfam" id="TIGR01224">
    <property type="entry name" value="hutI"/>
    <property type="match status" value="1"/>
</dbReference>
<feature type="binding site" evidence="7">
    <location>
        <position position="85"/>
    </location>
    <ligand>
        <name>Fe(3+)</name>
        <dbReference type="ChEBI" id="CHEBI:29034"/>
    </ligand>
</feature>
<dbReference type="PANTHER" id="PTHR42752:SF1">
    <property type="entry name" value="IMIDAZOLONEPROPIONASE-RELATED"/>
    <property type="match status" value="1"/>
</dbReference>
<evidence type="ECO:0000256" key="5">
    <source>
        <dbReference type="ARBA" id="ARBA00022833"/>
    </source>
</evidence>
<dbReference type="InterPro" id="IPR005920">
    <property type="entry name" value="HutI"/>
</dbReference>
<dbReference type="FunFam" id="3.20.20.140:FF:000007">
    <property type="entry name" value="Imidazolonepropionase"/>
    <property type="match status" value="1"/>
</dbReference>
<dbReference type="Proteomes" id="UP000245793">
    <property type="component" value="Unassembled WGS sequence"/>
</dbReference>
<comment type="cofactor">
    <cofactor evidence="7">
        <name>Zn(2+)</name>
        <dbReference type="ChEBI" id="CHEBI:29105"/>
    </cofactor>
    <cofactor evidence="7">
        <name>Fe(3+)</name>
        <dbReference type="ChEBI" id="CHEBI:29034"/>
    </cofactor>
    <text evidence="7">Binds 1 zinc or iron ion per subunit.</text>
</comment>
<organism evidence="9 10">
    <name type="scientific">Ezakiella coagulans</name>
    <dbReference type="NCBI Taxonomy" id="46507"/>
    <lineage>
        <taxon>Bacteria</taxon>
        <taxon>Bacillati</taxon>
        <taxon>Bacillota</taxon>
        <taxon>Tissierellia</taxon>
        <taxon>Ezakiella</taxon>
    </lineage>
</organism>
<dbReference type="EC" id="3.5.2.7" evidence="1 7"/>
<feature type="binding site" evidence="7">
    <location>
        <position position="329"/>
    </location>
    <ligand>
        <name>Zn(2+)</name>
        <dbReference type="ChEBI" id="CHEBI:29105"/>
    </ligand>
</feature>
<dbReference type="GO" id="GO:0008270">
    <property type="term" value="F:zinc ion binding"/>
    <property type="evidence" value="ECO:0007669"/>
    <property type="project" value="UniProtKB-UniRule"/>
</dbReference>
<dbReference type="Pfam" id="PF01979">
    <property type="entry name" value="Amidohydro_1"/>
    <property type="match status" value="1"/>
</dbReference>
<dbReference type="Gene3D" id="2.30.40.10">
    <property type="entry name" value="Urease, subunit C, domain 1"/>
    <property type="match status" value="1"/>
</dbReference>
<protein>
    <recommendedName>
        <fullName evidence="1 7">Imidazolonepropionase</fullName>
        <ecNumber evidence="1 7">3.5.2.7</ecNumber>
    </recommendedName>
    <alternativeName>
        <fullName evidence="7">Imidazolone-5-propionate hydrolase</fullName>
    </alternativeName>
</protein>
<dbReference type="InterPro" id="IPR011059">
    <property type="entry name" value="Metal-dep_hydrolase_composite"/>
</dbReference>
<dbReference type="SUPFAM" id="SSF51556">
    <property type="entry name" value="Metallo-dependent hydrolases"/>
    <property type="match status" value="1"/>
</dbReference>
<dbReference type="UniPathway" id="UPA00379">
    <property type="reaction ID" value="UER00551"/>
</dbReference>
<feature type="binding site" evidence="7">
    <location>
        <position position="155"/>
    </location>
    <ligand>
        <name>N-formimidoyl-L-glutamate</name>
        <dbReference type="ChEBI" id="CHEBI:58928"/>
    </ligand>
</feature>
<feature type="binding site" evidence="7">
    <location>
        <position position="333"/>
    </location>
    <ligand>
        <name>N-formimidoyl-L-glutamate</name>
        <dbReference type="ChEBI" id="CHEBI:58928"/>
    </ligand>
</feature>
<dbReference type="EMBL" id="QEKV01000011">
    <property type="protein sequence ID" value="PVY89075.1"/>
    <property type="molecule type" value="Genomic_DNA"/>
</dbReference>
<comment type="similarity">
    <text evidence="7">Belongs to the metallo-dependent hydrolases superfamily. HutI family.</text>
</comment>
<dbReference type="InterPro" id="IPR006680">
    <property type="entry name" value="Amidohydro-rel"/>
</dbReference>
<dbReference type="SUPFAM" id="SSF51338">
    <property type="entry name" value="Composite domain of metallo-dependent hydrolases"/>
    <property type="match status" value="2"/>
</dbReference>
<comment type="function">
    <text evidence="7">Catalyzes the hydrolytic cleavage of the carbon-nitrogen bond in imidazolone-5-propanoate to yield N-formimidoyl-L-glutamate. It is the third step in the universal histidine degradation pathway.</text>
</comment>